<reference evidence="2 3" key="1">
    <citation type="journal article" date="2013" name="Curr. Biol.">
        <title>The Genome of the Foraminiferan Reticulomyxa filosa.</title>
        <authorList>
            <person name="Glockner G."/>
            <person name="Hulsmann N."/>
            <person name="Schleicher M."/>
            <person name="Noegel A.A."/>
            <person name="Eichinger L."/>
            <person name="Gallinger C."/>
            <person name="Pawlowski J."/>
            <person name="Sierra R."/>
            <person name="Euteneuer U."/>
            <person name="Pillet L."/>
            <person name="Moustafa A."/>
            <person name="Platzer M."/>
            <person name="Groth M."/>
            <person name="Szafranski K."/>
            <person name="Schliwa M."/>
        </authorList>
    </citation>
    <scope>NUCLEOTIDE SEQUENCE [LARGE SCALE GENOMIC DNA]</scope>
</reference>
<dbReference type="AlphaFoldDB" id="X6MB77"/>
<dbReference type="EMBL" id="ASPP01022603">
    <property type="protein sequence ID" value="ETO11268.1"/>
    <property type="molecule type" value="Genomic_DNA"/>
</dbReference>
<proteinExistence type="predicted"/>
<gene>
    <name evidence="2" type="ORF">RFI_26110</name>
</gene>
<comment type="caution">
    <text evidence="2">The sequence shown here is derived from an EMBL/GenBank/DDBJ whole genome shotgun (WGS) entry which is preliminary data.</text>
</comment>
<keyword evidence="3" id="KW-1185">Reference proteome</keyword>
<evidence type="ECO:0000256" key="1">
    <source>
        <dbReference type="SAM" id="MobiDB-lite"/>
    </source>
</evidence>
<evidence type="ECO:0000313" key="2">
    <source>
        <dbReference type="EMBL" id="ETO11268.1"/>
    </source>
</evidence>
<organism evidence="2 3">
    <name type="scientific">Reticulomyxa filosa</name>
    <dbReference type="NCBI Taxonomy" id="46433"/>
    <lineage>
        <taxon>Eukaryota</taxon>
        <taxon>Sar</taxon>
        <taxon>Rhizaria</taxon>
        <taxon>Retaria</taxon>
        <taxon>Foraminifera</taxon>
        <taxon>Monothalamids</taxon>
        <taxon>Reticulomyxidae</taxon>
        <taxon>Reticulomyxa</taxon>
    </lineage>
</organism>
<protein>
    <submittedName>
        <fullName evidence="2">Uncharacterized protein</fullName>
    </submittedName>
</protein>
<sequence length="155" mass="18462">MTTVQETENENEAKENNSTHNEKELKVLQHLYGDIMSEEELYKSLKIHGGDIKLVINSIVMKQLSKAEEMKSVQVDEMYLERIKQIDAITDRDTKSEKILWYACEYAEMKNEDLFVEILTKYAKDVIIDEEFEYRKMKVQTTQKKKKKKKKKKKF</sequence>
<feature type="region of interest" description="Disordered" evidence="1">
    <location>
        <begin position="1"/>
        <end position="21"/>
    </location>
</feature>
<feature type="compositionally biased region" description="Basic and acidic residues" evidence="1">
    <location>
        <begin position="11"/>
        <end position="21"/>
    </location>
</feature>
<name>X6MB77_RETFI</name>
<evidence type="ECO:0000313" key="3">
    <source>
        <dbReference type="Proteomes" id="UP000023152"/>
    </source>
</evidence>
<accession>X6MB77</accession>
<dbReference type="Proteomes" id="UP000023152">
    <property type="component" value="Unassembled WGS sequence"/>
</dbReference>